<dbReference type="Pfam" id="PF17919">
    <property type="entry name" value="RT_RNaseH_2"/>
    <property type="match status" value="1"/>
</dbReference>
<dbReference type="SUPFAM" id="SSF56672">
    <property type="entry name" value="DNA/RNA polymerases"/>
    <property type="match status" value="1"/>
</dbReference>
<dbReference type="Gramene" id="C.cajan_38742.t">
    <property type="protein sequence ID" value="C.cajan_38742.t.cds1"/>
    <property type="gene ID" value="C.cajan_38742"/>
</dbReference>
<feature type="non-terminal residue" evidence="2">
    <location>
        <position position="1"/>
    </location>
</feature>
<dbReference type="OMA" id="KTCERNY"/>
<sequence length="105" mass="12377">CESNFQGLKEKLTSAPISILSDPNRPLVVYCNVSKLSLWGMLMQDRKVVANDSRKRKTCERNYPTHELELAIVVFGLKLWRHYLYCSRFKAFSERKSLKYLFDKK</sequence>
<evidence type="ECO:0000313" key="3">
    <source>
        <dbReference type="Proteomes" id="UP000075243"/>
    </source>
</evidence>
<accession>A0A151R5R5</accession>
<protein>
    <submittedName>
        <fullName evidence="2">Retrovirus-related Pol polyprotein from transposon 17.6</fullName>
    </submittedName>
</protein>
<dbReference type="Proteomes" id="UP000075243">
    <property type="component" value="Unassembled WGS sequence"/>
</dbReference>
<reference evidence="2" key="1">
    <citation type="journal article" date="2012" name="Nat. Biotechnol.">
        <title>Draft genome sequence of pigeonpea (Cajanus cajan), an orphan legume crop of resource-poor farmers.</title>
        <authorList>
            <person name="Varshney R.K."/>
            <person name="Chen W."/>
            <person name="Li Y."/>
            <person name="Bharti A.K."/>
            <person name="Saxena R.K."/>
            <person name="Schlueter J.A."/>
            <person name="Donoghue M.T."/>
            <person name="Azam S."/>
            <person name="Fan G."/>
            <person name="Whaley A.M."/>
            <person name="Farmer A.D."/>
            <person name="Sheridan J."/>
            <person name="Iwata A."/>
            <person name="Tuteja R."/>
            <person name="Penmetsa R.V."/>
            <person name="Wu W."/>
            <person name="Upadhyaya H.D."/>
            <person name="Yang S.P."/>
            <person name="Shah T."/>
            <person name="Saxena K.B."/>
            <person name="Michael T."/>
            <person name="McCombie W.R."/>
            <person name="Yang B."/>
            <person name="Zhang G."/>
            <person name="Yang H."/>
            <person name="Wang J."/>
            <person name="Spillane C."/>
            <person name="Cook D.R."/>
            <person name="May G.D."/>
            <person name="Xu X."/>
            <person name="Jackson S.A."/>
        </authorList>
    </citation>
    <scope>NUCLEOTIDE SEQUENCE [LARGE SCALE GENOMIC DNA]</scope>
</reference>
<dbReference type="EMBL" id="KQ484052">
    <property type="protein sequence ID" value="KYP37950.1"/>
    <property type="molecule type" value="Genomic_DNA"/>
</dbReference>
<dbReference type="InterPro" id="IPR041577">
    <property type="entry name" value="RT_RNaseH_2"/>
</dbReference>
<name>A0A151R5R5_CAJCA</name>
<proteinExistence type="predicted"/>
<dbReference type="PANTHER" id="PTHR34072">
    <property type="entry name" value="ENZYMATIC POLYPROTEIN-RELATED"/>
    <property type="match status" value="1"/>
</dbReference>
<dbReference type="AlphaFoldDB" id="A0A151R5R5"/>
<dbReference type="PANTHER" id="PTHR34072:SF52">
    <property type="entry name" value="RIBONUCLEASE H"/>
    <property type="match status" value="1"/>
</dbReference>
<feature type="domain" description="Reverse transcriptase/retrotransposon-derived protein RNase H-like" evidence="1">
    <location>
        <begin position="1"/>
        <end position="90"/>
    </location>
</feature>
<gene>
    <name evidence="2" type="ORF">KK1_040841</name>
</gene>
<evidence type="ECO:0000259" key="1">
    <source>
        <dbReference type="Pfam" id="PF17919"/>
    </source>
</evidence>
<dbReference type="InterPro" id="IPR043502">
    <property type="entry name" value="DNA/RNA_pol_sf"/>
</dbReference>
<evidence type="ECO:0000313" key="2">
    <source>
        <dbReference type="EMBL" id="KYP37950.1"/>
    </source>
</evidence>
<keyword evidence="3" id="KW-1185">Reference proteome</keyword>
<organism evidence="2 3">
    <name type="scientific">Cajanus cajan</name>
    <name type="common">Pigeon pea</name>
    <name type="synonym">Cajanus indicus</name>
    <dbReference type="NCBI Taxonomy" id="3821"/>
    <lineage>
        <taxon>Eukaryota</taxon>
        <taxon>Viridiplantae</taxon>
        <taxon>Streptophyta</taxon>
        <taxon>Embryophyta</taxon>
        <taxon>Tracheophyta</taxon>
        <taxon>Spermatophyta</taxon>
        <taxon>Magnoliopsida</taxon>
        <taxon>eudicotyledons</taxon>
        <taxon>Gunneridae</taxon>
        <taxon>Pentapetalae</taxon>
        <taxon>rosids</taxon>
        <taxon>fabids</taxon>
        <taxon>Fabales</taxon>
        <taxon>Fabaceae</taxon>
        <taxon>Papilionoideae</taxon>
        <taxon>50 kb inversion clade</taxon>
        <taxon>NPAAA clade</taxon>
        <taxon>indigoferoid/millettioid clade</taxon>
        <taxon>Phaseoleae</taxon>
        <taxon>Cajanus</taxon>
    </lineage>
</organism>